<keyword evidence="3" id="KW-1185">Reference proteome</keyword>
<feature type="region of interest" description="Disordered" evidence="1">
    <location>
        <begin position="185"/>
        <end position="213"/>
    </location>
</feature>
<dbReference type="Proteomes" id="UP001203852">
    <property type="component" value="Unassembled WGS sequence"/>
</dbReference>
<comment type="caution">
    <text evidence="2">The sequence shown here is derived from an EMBL/GenBank/DDBJ whole genome shotgun (WGS) entry which is preliminary data.</text>
</comment>
<sequence>MTALPMSKQDDALQNQLTSPVLAQYRDHRDVETADRVCIFDSRPRIRGSCLPVCKLHYLINGCTITGRTHWTGLHHCQNVMTAWSLARESASPFSYLTVRSISGRFLTGGPAFLLLAPIGVRGYRLLLGQSSHSWSSYRGERSVEWTCCSLALSRMSKHTVNRVDIGRPSSCSFTLWCQRHRGSLRESKSRGKGKDEKRSKNEKAIRQPDAAIQPLKRPTLETRLCWQAAQCWPLP</sequence>
<gene>
    <name evidence="2" type="ORF">EDD36DRAFT_124421</name>
</gene>
<reference evidence="2" key="1">
    <citation type="journal article" date="2022" name="bioRxiv">
        <title>Deciphering the potential niche of two novel black yeast fungi from a biological soil crust based on their genomes, phenotypes, and melanin regulation.</title>
        <authorList>
            <consortium name="DOE Joint Genome Institute"/>
            <person name="Carr E.C."/>
            <person name="Barton Q."/>
            <person name="Grambo S."/>
            <person name="Sullivan M."/>
            <person name="Renfro C.M."/>
            <person name="Kuo A."/>
            <person name="Pangilinan J."/>
            <person name="Lipzen A."/>
            <person name="Keymanesh K."/>
            <person name="Savage E."/>
            <person name="Barry K."/>
            <person name="Grigoriev I.V."/>
            <person name="Riekhof W.R."/>
            <person name="Harris S.S."/>
        </authorList>
    </citation>
    <scope>NUCLEOTIDE SEQUENCE</scope>
    <source>
        <strain evidence="2">JF 03-4F</strain>
    </source>
</reference>
<evidence type="ECO:0000313" key="3">
    <source>
        <dbReference type="Proteomes" id="UP001203852"/>
    </source>
</evidence>
<proteinExistence type="predicted"/>
<feature type="compositionally biased region" description="Basic and acidic residues" evidence="1">
    <location>
        <begin position="185"/>
        <end position="207"/>
    </location>
</feature>
<protein>
    <submittedName>
        <fullName evidence="2">Uncharacterized protein</fullName>
    </submittedName>
</protein>
<dbReference type="EMBL" id="MU404351">
    <property type="protein sequence ID" value="KAI1616144.1"/>
    <property type="molecule type" value="Genomic_DNA"/>
</dbReference>
<dbReference type="AlphaFoldDB" id="A0AAN6E2Z7"/>
<evidence type="ECO:0000256" key="1">
    <source>
        <dbReference type="SAM" id="MobiDB-lite"/>
    </source>
</evidence>
<name>A0AAN6E2Z7_9EURO</name>
<evidence type="ECO:0000313" key="2">
    <source>
        <dbReference type="EMBL" id="KAI1616144.1"/>
    </source>
</evidence>
<organism evidence="2 3">
    <name type="scientific">Exophiala viscosa</name>
    <dbReference type="NCBI Taxonomy" id="2486360"/>
    <lineage>
        <taxon>Eukaryota</taxon>
        <taxon>Fungi</taxon>
        <taxon>Dikarya</taxon>
        <taxon>Ascomycota</taxon>
        <taxon>Pezizomycotina</taxon>
        <taxon>Eurotiomycetes</taxon>
        <taxon>Chaetothyriomycetidae</taxon>
        <taxon>Chaetothyriales</taxon>
        <taxon>Herpotrichiellaceae</taxon>
        <taxon>Exophiala</taxon>
    </lineage>
</organism>
<accession>A0AAN6E2Z7</accession>